<evidence type="ECO:0000256" key="7">
    <source>
        <dbReference type="ARBA" id="ARBA00023015"/>
    </source>
</evidence>
<evidence type="ECO:0000256" key="12">
    <source>
        <dbReference type="SAM" id="MobiDB-lite"/>
    </source>
</evidence>
<feature type="region of interest" description="Disordered" evidence="12">
    <location>
        <begin position="47"/>
        <end position="90"/>
    </location>
</feature>
<dbReference type="GO" id="GO:0003677">
    <property type="term" value="F:DNA binding"/>
    <property type="evidence" value="ECO:0007669"/>
    <property type="project" value="UniProtKB-KW"/>
</dbReference>
<feature type="compositionally biased region" description="Low complexity" evidence="12">
    <location>
        <begin position="59"/>
        <end position="69"/>
    </location>
</feature>
<comment type="similarity">
    <text evidence="2">Belongs to the krueppel C2H2-type zinc-finger protein family.</text>
</comment>
<name>A0A3S4ZLU3_9PLAT</name>
<dbReference type="FunFam" id="3.30.160.60:FF:000320">
    <property type="entry name" value="Zinc finger protein 777"/>
    <property type="match status" value="1"/>
</dbReference>
<dbReference type="AlphaFoldDB" id="A0A3S4ZLU3"/>
<dbReference type="GO" id="GO:0005634">
    <property type="term" value="C:nucleus"/>
    <property type="evidence" value="ECO:0007669"/>
    <property type="project" value="UniProtKB-SubCell"/>
</dbReference>
<proteinExistence type="inferred from homology"/>
<sequence>MAAVQWKLEPDIDVAIMGAVSSSGGPGFQLSGHHVLGYSGLKTSSNSACSPASLQSQRSSPGGFSSPSMGGPGSNTSGGSGRLNVQPTIGPTSTGIVIGSPASGATHSLPPGISGVVSADFINCNLGQSVSTGQASALLGLDEAQFSDSVVTTSNSIPAPNSASTASVICTTSANVSTGSPGNSGASRAAAAAAMAAAFGFSFSPAGSHHSGLGIPSTTTSATCSTVASGSTSPPCVGKLAADTILGPGECLLSPDDLSAAAVAAAASAATGGASEGRPFRCPQCQRGFAVKAGLVQHLRTHTDERPYPCSQCGRAFKQKIQLTTHLRVHSGERPYGCRLCGKLFRQQSHVVQHLRTHTGEKPHKCVRCGKAFRQKYR</sequence>
<dbReference type="InterPro" id="IPR050331">
    <property type="entry name" value="Zinc_finger"/>
</dbReference>
<keyword evidence="8" id="KW-0238">DNA-binding</keyword>
<keyword evidence="9" id="KW-0804">Transcription</keyword>
<organism evidence="14 15">
    <name type="scientific">Protopolystoma xenopodis</name>
    <dbReference type="NCBI Taxonomy" id="117903"/>
    <lineage>
        <taxon>Eukaryota</taxon>
        <taxon>Metazoa</taxon>
        <taxon>Spiralia</taxon>
        <taxon>Lophotrochozoa</taxon>
        <taxon>Platyhelminthes</taxon>
        <taxon>Monogenea</taxon>
        <taxon>Polyopisthocotylea</taxon>
        <taxon>Polystomatidea</taxon>
        <taxon>Polystomatidae</taxon>
        <taxon>Protopolystoma</taxon>
    </lineage>
</organism>
<keyword evidence="10" id="KW-0539">Nucleus</keyword>
<feature type="domain" description="C2H2-type" evidence="13">
    <location>
        <begin position="280"/>
        <end position="307"/>
    </location>
</feature>
<dbReference type="Pfam" id="PF00096">
    <property type="entry name" value="zf-C2H2"/>
    <property type="match status" value="3"/>
</dbReference>
<dbReference type="OrthoDB" id="449487at2759"/>
<dbReference type="InterPro" id="IPR013087">
    <property type="entry name" value="Znf_C2H2_type"/>
</dbReference>
<dbReference type="FunFam" id="3.30.160.60:FF:000446">
    <property type="entry name" value="Zinc finger protein"/>
    <property type="match status" value="1"/>
</dbReference>
<evidence type="ECO:0000256" key="10">
    <source>
        <dbReference type="ARBA" id="ARBA00023242"/>
    </source>
</evidence>
<keyword evidence="6" id="KW-0862">Zinc</keyword>
<comment type="subcellular location">
    <subcellularLocation>
        <location evidence="1">Nucleus</location>
    </subcellularLocation>
</comment>
<feature type="compositionally biased region" description="Polar residues" evidence="12">
    <location>
        <begin position="47"/>
        <end position="58"/>
    </location>
</feature>
<dbReference type="Proteomes" id="UP000784294">
    <property type="component" value="Unassembled WGS sequence"/>
</dbReference>
<dbReference type="Gene3D" id="3.30.160.60">
    <property type="entry name" value="Classic Zinc Finger"/>
    <property type="match status" value="4"/>
</dbReference>
<dbReference type="FunFam" id="3.30.160.60:FF:001498">
    <property type="entry name" value="Zinc finger protein 404"/>
    <property type="match status" value="1"/>
</dbReference>
<dbReference type="InterPro" id="IPR036236">
    <property type="entry name" value="Znf_C2H2_sf"/>
</dbReference>
<dbReference type="PANTHER" id="PTHR16515">
    <property type="entry name" value="PR DOMAIN ZINC FINGER PROTEIN"/>
    <property type="match status" value="1"/>
</dbReference>
<dbReference type="PANTHER" id="PTHR16515:SF49">
    <property type="entry name" value="GASTRULA ZINC FINGER PROTEIN XLCGF49.1-LIKE-RELATED"/>
    <property type="match status" value="1"/>
</dbReference>
<dbReference type="SUPFAM" id="SSF57667">
    <property type="entry name" value="beta-beta-alpha zinc fingers"/>
    <property type="match status" value="2"/>
</dbReference>
<keyword evidence="15" id="KW-1185">Reference proteome</keyword>
<evidence type="ECO:0000256" key="5">
    <source>
        <dbReference type="ARBA" id="ARBA00022771"/>
    </source>
</evidence>
<evidence type="ECO:0000256" key="6">
    <source>
        <dbReference type="ARBA" id="ARBA00022833"/>
    </source>
</evidence>
<evidence type="ECO:0000256" key="4">
    <source>
        <dbReference type="ARBA" id="ARBA00022737"/>
    </source>
</evidence>
<dbReference type="EMBL" id="CAAALY010022425">
    <property type="protein sequence ID" value="VEL14814.1"/>
    <property type="molecule type" value="Genomic_DNA"/>
</dbReference>
<evidence type="ECO:0000256" key="2">
    <source>
        <dbReference type="ARBA" id="ARBA00006991"/>
    </source>
</evidence>
<evidence type="ECO:0000256" key="8">
    <source>
        <dbReference type="ARBA" id="ARBA00023125"/>
    </source>
</evidence>
<feature type="domain" description="C2H2-type" evidence="13">
    <location>
        <begin position="336"/>
        <end position="363"/>
    </location>
</feature>
<dbReference type="FunFam" id="3.30.160.60:FF:000110">
    <property type="entry name" value="Zinc finger protein-like"/>
    <property type="match status" value="1"/>
</dbReference>
<evidence type="ECO:0000259" key="13">
    <source>
        <dbReference type="PROSITE" id="PS50157"/>
    </source>
</evidence>
<feature type="domain" description="C2H2-type" evidence="13">
    <location>
        <begin position="308"/>
        <end position="335"/>
    </location>
</feature>
<evidence type="ECO:0000256" key="3">
    <source>
        <dbReference type="ARBA" id="ARBA00022723"/>
    </source>
</evidence>
<dbReference type="PROSITE" id="PS50157">
    <property type="entry name" value="ZINC_FINGER_C2H2_2"/>
    <property type="match status" value="3"/>
</dbReference>
<keyword evidence="4" id="KW-0677">Repeat</keyword>
<keyword evidence="5 11" id="KW-0863">Zinc-finger</keyword>
<reference evidence="14" key="1">
    <citation type="submission" date="2018-11" db="EMBL/GenBank/DDBJ databases">
        <authorList>
            <consortium name="Pathogen Informatics"/>
        </authorList>
    </citation>
    <scope>NUCLEOTIDE SEQUENCE</scope>
</reference>
<evidence type="ECO:0000313" key="15">
    <source>
        <dbReference type="Proteomes" id="UP000784294"/>
    </source>
</evidence>
<feature type="compositionally biased region" description="Gly residues" evidence="12">
    <location>
        <begin position="70"/>
        <end position="81"/>
    </location>
</feature>
<evidence type="ECO:0000256" key="11">
    <source>
        <dbReference type="PROSITE-ProRule" id="PRU00042"/>
    </source>
</evidence>
<gene>
    <name evidence="14" type="ORF">PXEA_LOCUS8254</name>
</gene>
<dbReference type="SMART" id="SM00355">
    <property type="entry name" value="ZnF_C2H2"/>
    <property type="match status" value="3"/>
</dbReference>
<dbReference type="PROSITE" id="PS00028">
    <property type="entry name" value="ZINC_FINGER_C2H2_1"/>
    <property type="match status" value="3"/>
</dbReference>
<protein>
    <recommendedName>
        <fullName evidence="13">C2H2-type domain-containing protein</fullName>
    </recommendedName>
</protein>
<dbReference type="GO" id="GO:0008270">
    <property type="term" value="F:zinc ion binding"/>
    <property type="evidence" value="ECO:0007669"/>
    <property type="project" value="UniProtKB-KW"/>
</dbReference>
<evidence type="ECO:0000256" key="1">
    <source>
        <dbReference type="ARBA" id="ARBA00004123"/>
    </source>
</evidence>
<accession>A0A3S4ZLU3</accession>
<keyword evidence="7" id="KW-0805">Transcription regulation</keyword>
<comment type="caution">
    <text evidence="14">The sequence shown here is derived from an EMBL/GenBank/DDBJ whole genome shotgun (WGS) entry which is preliminary data.</text>
</comment>
<evidence type="ECO:0000313" key="14">
    <source>
        <dbReference type="EMBL" id="VEL14814.1"/>
    </source>
</evidence>
<evidence type="ECO:0000256" key="9">
    <source>
        <dbReference type="ARBA" id="ARBA00023163"/>
    </source>
</evidence>
<keyword evidence="3" id="KW-0479">Metal-binding</keyword>
<dbReference type="GO" id="GO:0010468">
    <property type="term" value="P:regulation of gene expression"/>
    <property type="evidence" value="ECO:0007669"/>
    <property type="project" value="TreeGrafter"/>
</dbReference>